<reference evidence="5" key="1">
    <citation type="submission" date="2019-08" db="EMBL/GenBank/DDBJ databases">
        <authorList>
            <person name="Kucharzyk K."/>
            <person name="Murdoch R.W."/>
            <person name="Higgins S."/>
            <person name="Loffler F."/>
        </authorList>
    </citation>
    <scope>NUCLEOTIDE SEQUENCE</scope>
</reference>
<organism evidence="5">
    <name type="scientific">bioreactor metagenome</name>
    <dbReference type="NCBI Taxonomy" id="1076179"/>
    <lineage>
        <taxon>unclassified sequences</taxon>
        <taxon>metagenomes</taxon>
        <taxon>ecological metagenomes</taxon>
    </lineage>
</organism>
<dbReference type="SUPFAM" id="SSF56601">
    <property type="entry name" value="beta-lactamase/transpeptidase-like"/>
    <property type="match status" value="1"/>
</dbReference>
<evidence type="ECO:0000256" key="2">
    <source>
        <dbReference type="ARBA" id="ARBA00022679"/>
    </source>
</evidence>
<feature type="compositionally biased region" description="Low complexity" evidence="3">
    <location>
        <begin position="253"/>
        <end position="265"/>
    </location>
</feature>
<dbReference type="PANTHER" id="PTHR32282">
    <property type="entry name" value="BINDING PROTEIN TRANSPEPTIDASE, PUTATIVE-RELATED"/>
    <property type="match status" value="1"/>
</dbReference>
<dbReference type="GO" id="GO:0030288">
    <property type="term" value="C:outer membrane-bounded periplasmic space"/>
    <property type="evidence" value="ECO:0007669"/>
    <property type="project" value="TreeGrafter"/>
</dbReference>
<keyword evidence="1" id="KW-0328">Glycosyltransferase</keyword>
<dbReference type="Gene3D" id="3.40.710.10">
    <property type="entry name" value="DD-peptidase/beta-lactamase superfamily"/>
    <property type="match status" value="1"/>
</dbReference>
<accession>A0A645BCJ2</accession>
<feature type="domain" description="Penicillin-binding protein transpeptidase" evidence="4">
    <location>
        <begin position="1"/>
        <end position="159"/>
    </location>
</feature>
<dbReference type="InterPro" id="IPR001460">
    <property type="entry name" value="PCN-bd_Tpept"/>
</dbReference>
<evidence type="ECO:0000256" key="3">
    <source>
        <dbReference type="SAM" id="MobiDB-lite"/>
    </source>
</evidence>
<evidence type="ECO:0000313" key="5">
    <source>
        <dbReference type="EMBL" id="MPM60903.1"/>
    </source>
</evidence>
<evidence type="ECO:0000259" key="4">
    <source>
        <dbReference type="Pfam" id="PF00905"/>
    </source>
</evidence>
<dbReference type="InterPro" id="IPR012338">
    <property type="entry name" value="Beta-lactam/transpept-like"/>
</dbReference>
<comment type="caution">
    <text evidence="5">The sequence shown here is derived from an EMBL/GenBank/DDBJ whole genome shotgun (WGS) entry which is preliminary data.</text>
</comment>
<dbReference type="GO" id="GO:0008955">
    <property type="term" value="F:peptidoglycan glycosyltransferase activity"/>
    <property type="evidence" value="ECO:0007669"/>
    <property type="project" value="TreeGrafter"/>
</dbReference>
<protein>
    <submittedName>
        <fullName evidence="5">Penicillin-binding protein 1A</fullName>
    </submittedName>
</protein>
<dbReference type="GO" id="GO:0009252">
    <property type="term" value="P:peptidoglycan biosynthetic process"/>
    <property type="evidence" value="ECO:0007669"/>
    <property type="project" value="TreeGrafter"/>
</dbReference>
<dbReference type="InterPro" id="IPR050396">
    <property type="entry name" value="Glycosyltr_51/Transpeptidase"/>
</dbReference>
<dbReference type="PANTHER" id="PTHR32282:SF33">
    <property type="entry name" value="PEPTIDOGLYCAN GLYCOSYLTRANSFERASE"/>
    <property type="match status" value="1"/>
</dbReference>
<evidence type="ECO:0000256" key="1">
    <source>
        <dbReference type="ARBA" id="ARBA00022676"/>
    </source>
</evidence>
<feature type="compositionally biased region" description="Basic and acidic residues" evidence="3">
    <location>
        <begin position="214"/>
        <end position="226"/>
    </location>
</feature>
<name>A0A645BCJ2_9ZZZZ</name>
<dbReference type="AlphaFoldDB" id="A0A645BCJ2"/>
<proteinExistence type="predicted"/>
<dbReference type="Pfam" id="PF00905">
    <property type="entry name" value="Transpeptidase"/>
    <property type="match status" value="1"/>
</dbReference>
<dbReference type="EMBL" id="VSSQ01018046">
    <property type="protein sequence ID" value="MPM60903.1"/>
    <property type="molecule type" value="Genomic_DNA"/>
</dbReference>
<keyword evidence="2" id="KW-0808">Transferase</keyword>
<gene>
    <name evidence="5" type="primary">mrcA_12</name>
    <name evidence="5" type="ORF">SDC9_107757</name>
</gene>
<sequence>MRTALVNSYNIPAILIAQKVGPSTVIDYAKKMGISSLVTSGGANDNNLAIALGGLTRGVTPLEMSSAFAVLANNGSYNKPVAITKIVDRNGKVLFESKVSPEQVVNPKSVYLLVDMMREVMTRGTGTGAAIGRPAAGKTGTTSDYKDAWFVGFTPDLSTCVWIGDDNGEPLNRMTGANEPATIWRDFMSVALANVPASDFVKPAGVVVPSDPQIVKEDNDKKDVKSGKIPNAVKKVVPGKSDSTKMEPAPADKTSPTSKTTNTKN</sequence>
<feature type="region of interest" description="Disordered" evidence="3">
    <location>
        <begin position="212"/>
        <end position="265"/>
    </location>
</feature>
<dbReference type="GO" id="GO:0008658">
    <property type="term" value="F:penicillin binding"/>
    <property type="evidence" value="ECO:0007669"/>
    <property type="project" value="InterPro"/>
</dbReference>